<keyword evidence="3" id="KW-1185">Reference proteome</keyword>
<feature type="transmembrane region" description="Helical" evidence="1">
    <location>
        <begin position="334"/>
        <end position="357"/>
    </location>
</feature>
<sequence length="671" mass="73755">MRLPASGAGGHQPGHDIWVTVESISLCFVLCLVLVTLIFRGTRLCRDISAKGDAGRAAFVLTVAGLTAWRVTMNVRTVLNVDSIGRKVFYGNLLPAYAQLADAGLRPAVGALSLLPLFSSARKSLLQVVALAGCMFVFFLSAGALEFNAFAPKDEELTHYSTALNGGSLVPACWLNRAFLTVLTRFKLERLGWRLTGSGACAGWILWVFLRTHRNLARAPKNLHTGLTGRLLSEYAEAYSTVGGFLLTPMGTLLFWALLGVVTAVNASVLLYEAVMKKKLLQEKGISIKEEAEDIEKLKTKNAEDLTDAEKTKIDMEAAREAARKKDAELRQQASWSVNMLFFGAAVTIADVIYMATLEQFATEIGQRMPPAVFLTVDNMLVLTSLLVIGGLLGETNALEELEVLKEMQHMGRSHGQRIAFPGKVNPKSKHCIVSFPGKYAPEWDAAVRMVEVRAGTCSLACVFLTDRENGLGLHKDNPEQPGQCWCKALYPPGQFSPANYMMIVEDPTALSAEDLRFKETDAKAMGQIFLKREAGQDDVQWAEEKGKAEAAAQKKCKENGGCAPWGCQWFHEWKQNVDKAALLGQTLHVFYFNGRVGRGKLSWEELSNETAVKEARRYGGLGASQTAEVAYLERCSYSYEEHDTIEFYKFMASPTEALNQKPGINGDVLP</sequence>
<evidence type="ECO:0000256" key="1">
    <source>
        <dbReference type="SAM" id="Phobius"/>
    </source>
</evidence>
<proteinExistence type="predicted"/>
<keyword evidence="1" id="KW-1133">Transmembrane helix</keyword>
<keyword evidence="1" id="KW-0472">Membrane</keyword>
<feature type="transmembrane region" description="Helical" evidence="1">
    <location>
        <begin position="191"/>
        <end position="210"/>
    </location>
</feature>
<reference evidence="2" key="1">
    <citation type="submission" date="2021-02" db="EMBL/GenBank/DDBJ databases">
        <authorList>
            <person name="Dougan E. K."/>
            <person name="Rhodes N."/>
            <person name="Thang M."/>
            <person name="Chan C."/>
        </authorList>
    </citation>
    <scope>NUCLEOTIDE SEQUENCE</scope>
</reference>
<evidence type="ECO:0000313" key="3">
    <source>
        <dbReference type="Proteomes" id="UP000604046"/>
    </source>
</evidence>
<feature type="transmembrane region" description="Helical" evidence="1">
    <location>
        <begin position="17"/>
        <end position="39"/>
    </location>
</feature>
<feature type="transmembrane region" description="Helical" evidence="1">
    <location>
        <begin position="125"/>
        <end position="145"/>
    </location>
</feature>
<evidence type="ECO:0000313" key="2">
    <source>
        <dbReference type="EMBL" id="CAE7255464.1"/>
    </source>
</evidence>
<feature type="transmembrane region" description="Helical" evidence="1">
    <location>
        <begin position="372"/>
        <end position="393"/>
    </location>
</feature>
<name>A0A812LYX7_9DINO</name>
<feature type="transmembrane region" description="Helical" evidence="1">
    <location>
        <begin position="253"/>
        <end position="272"/>
    </location>
</feature>
<comment type="caution">
    <text evidence="2">The sequence shown here is derived from an EMBL/GenBank/DDBJ whole genome shotgun (WGS) entry which is preliminary data.</text>
</comment>
<protein>
    <submittedName>
        <fullName evidence="2">Uncharacterized protein</fullName>
    </submittedName>
</protein>
<feature type="transmembrane region" description="Helical" evidence="1">
    <location>
        <begin position="157"/>
        <end position="179"/>
    </location>
</feature>
<dbReference type="AlphaFoldDB" id="A0A812LYX7"/>
<accession>A0A812LYX7</accession>
<dbReference type="EMBL" id="CAJNDS010001324">
    <property type="protein sequence ID" value="CAE7255464.1"/>
    <property type="molecule type" value="Genomic_DNA"/>
</dbReference>
<dbReference type="Proteomes" id="UP000604046">
    <property type="component" value="Unassembled WGS sequence"/>
</dbReference>
<organism evidence="2 3">
    <name type="scientific">Symbiodinium natans</name>
    <dbReference type="NCBI Taxonomy" id="878477"/>
    <lineage>
        <taxon>Eukaryota</taxon>
        <taxon>Sar</taxon>
        <taxon>Alveolata</taxon>
        <taxon>Dinophyceae</taxon>
        <taxon>Suessiales</taxon>
        <taxon>Symbiodiniaceae</taxon>
        <taxon>Symbiodinium</taxon>
    </lineage>
</organism>
<gene>
    <name evidence="2" type="ORF">SNAT2548_LOCUS13010</name>
</gene>
<keyword evidence="1" id="KW-0812">Transmembrane</keyword>